<gene>
    <name evidence="3" type="ordered locus">Mcup_1801</name>
</gene>
<dbReference type="PATRIC" id="fig|1006006.8.peg.1807"/>
<dbReference type="Proteomes" id="UP000007812">
    <property type="component" value="Chromosome"/>
</dbReference>
<protein>
    <submittedName>
        <fullName evidence="3">Uncharacterized protein</fullName>
    </submittedName>
</protein>
<keyword evidence="4" id="KW-1185">Reference proteome</keyword>
<sequence length="124" mass="14092">MEVEKYVYTLGMDGEEFLLGLKKGKILGRKCPKCGRVYVPPRMYCEDCFRQNDSYVEVSEPYLDSFTVIYYDDEGNKLESPLVIGLVRFRNAKGGLLAIVDGVPDIGKNVEILEYDIPLRVKVS</sequence>
<dbReference type="eggNOG" id="arCOG01288">
    <property type="taxonomic scope" value="Archaea"/>
</dbReference>
<dbReference type="KEGG" id="mcn:Mcup_1801"/>
<evidence type="ECO:0000259" key="1">
    <source>
        <dbReference type="Pfam" id="PF01796"/>
    </source>
</evidence>
<dbReference type="PANTHER" id="PTHR34075">
    <property type="entry name" value="BLR3430 PROTEIN"/>
    <property type="match status" value="1"/>
</dbReference>
<dbReference type="InterPro" id="IPR022002">
    <property type="entry name" value="ChsH2_Znr"/>
</dbReference>
<proteinExistence type="predicted"/>
<evidence type="ECO:0000259" key="2">
    <source>
        <dbReference type="Pfam" id="PF12172"/>
    </source>
</evidence>
<evidence type="ECO:0000313" key="4">
    <source>
        <dbReference type="Proteomes" id="UP000007812"/>
    </source>
</evidence>
<dbReference type="SUPFAM" id="SSF50249">
    <property type="entry name" value="Nucleic acid-binding proteins"/>
    <property type="match status" value="1"/>
</dbReference>
<feature type="domain" description="ChsH2 rubredoxin-like zinc ribbon" evidence="2">
    <location>
        <begin position="20"/>
        <end position="52"/>
    </location>
</feature>
<dbReference type="InterPro" id="IPR052513">
    <property type="entry name" value="Thioester_dehydratase-like"/>
</dbReference>
<dbReference type="Gene3D" id="6.10.30.10">
    <property type="match status" value="1"/>
</dbReference>
<dbReference type="InterPro" id="IPR012340">
    <property type="entry name" value="NA-bd_OB-fold"/>
</dbReference>
<dbReference type="EMBL" id="CP002656">
    <property type="protein sequence ID" value="AEB95903.1"/>
    <property type="molecule type" value="Genomic_DNA"/>
</dbReference>
<dbReference type="GeneID" id="10493989"/>
<name>F4G0U4_METCR</name>
<dbReference type="InterPro" id="IPR002878">
    <property type="entry name" value="ChsH2_C"/>
</dbReference>
<accession>F4G0U4</accession>
<reference evidence="3 4" key="1">
    <citation type="journal article" date="2011" name="J. Bacteriol.">
        <title>Complete genome sequence of Metallosphaera cuprina, a metal sulfide-oxidizing archaeon from a hot spring.</title>
        <authorList>
            <person name="Liu L.J."/>
            <person name="You X.Y."/>
            <person name="Zheng H."/>
            <person name="Wang S."/>
            <person name="Jiang C.Y."/>
            <person name="Liu S.J."/>
        </authorList>
    </citation>
    <scope>NUCLEOTIDE SEQUENCE [LARGE SCALE GENOMIC DNA]</scope>
    <source>
        <strain evidence="3 4">Ar-4</strain>
    </source>
</reference>
<dbReference type="Pfam" id="PF12172">
    <property type="entry name" value="zf-ChsH2"/>
    <property type="match status" value="1"/>
</dbReference>
<dbReference type="RefSeq" id="WP_013738401.1">
    <property type="nucleotide sequence ID" value="NC_015435.1"/>
</dbReference>
<dbReference type="Gene3D" id="2.40.50.140">
    <property type="entry name" value="Nucleic acid-binding proteins"/>
    <property type="match status" value="1"/>
</dbReference>
<feature type="domain" description="ChsH2 C-terminal OB-fold" evidence="1">
    <location>
        <begin position="62"/>
        <end position="112"/>
    </location>
</feature>
<evidence type="ECO:0000313" key="3">
    <source>
        <dbReference type="EMBL" id="AEB95903.1"/>
    </source>
</evidence>
<organism evidence="3 4">
    <name type="scientific">Metallosphaera cuprina (strain Ar-4)</name>
    <dbReference type="NCBI Taxonomy" id="1006006"/>
    <lineage>
        <taxon>Archaea</taxon>
        <taxon>Thermoproteota</taxon>
        <taxon>Thermoprotei</taxon>
        <taxon>Sulfolobales</taxon>
        <taxon>Sulfolobaceae</taxon>
        <taxon>Metallosphaera</taxon>
    </lineage>
</organism>
<dbReference type="OrthoDB" id="9573at2157"/>
<dbReference type="Pfam" id="PF01796">
    <property type="entry name" value="OB_ChsH2_C"/>
    <property type="match status" value="1"/>
</dbReference>
<dbReference type="STRING" id="1006006.Mcup_1801"/>
<dbReference type="AlphaFoldDB" id="F4G0U4"/>
<dbReference type="PANTHER" id="PTHR34075:SF4">
    <property type="entry name" value="DUF35 DOMAIN-CONTAINING PROTEIN"/>
    <property type="match status" value="1"/>
</dbReference>
<dbReference type="HOGENOM" id="CLU_119412_2_0_2"/>